<feature type="coiled-coil region" evidence="1">
    <location>
        <begin position="59"/>
        <end position="86"/>
    </location>
</feature>
<evidence type="ECO:0000313" key="6">
    <source>
        <dbReference type="Proteomes" id="UP000034188"/>
    </source>
</evidence>
<evidence type="ECO:0000313" key="3">
    <source>
        <dbReference type="EMBL" id="KKG49235.1"/>
    </source>
</evidence>
<feature type="domain" description="DUF8136" evidence="2">
    <location>
        <begin position="19"/>
        <end position="78"/>
    </location>
</feature>
<dbReference type="RefSeq" id="WP_048038892.1">
    <property type="nucleotide sequence ID" value="NZ_JJPI01000153.1"/>
</dbReference>
<name>A0A0F8H5S2_METMZ</name>
<reference evidence="6 7" key="1">
    <citation type="journal article" date="2015" name="ISME J.">
        <title>Genomic and phenotypic differentiation among Methanosarcina mazei populations from Columbia River sediment.</title>
        <authorList>
            <person name="Youngblut N.D."/>
            <person name="Wirth J.S."/>
            <person name="Henriksen J.R."/>
            <person name="Smith M."/>
            <person name="Simon H."/>
            <person name="Metcalf W.W."/>
            <person name="Whitaker R.J."/>
        </authorList>
    </citation>
    <scope>NUCLEOTIDE SEQUENCE [LARGE SCALE GENOMIC DNA]</scope>
    <source>
        <strain evidence="3 6">3.F.T.1A.1</strain>
        <strain evidence="5 7">3.F.T.1A.2</strain>
        <strain evidence="4 8">3.F.T.1A.4</strain>
    </source>
</reference>
<dbReference type="EMBL" id="JJPK01000055">
    <property type="protein sequence ID" value="KKG62234.1"/>
    <property type="molecule type" value="Genomic_DNA"/>
</dbReference>
<evidence type="ECO:0000313" key="5">
    <source>
        <dbReference type="EMBL" id="KKG66209.1"/>
    </source>
</evidence>
<dbReference type="EMBL" id="JJPJ01000016">
    <property type="protein sequence ID" value="KKG66209.1"/>
    <property type="molecule type" value="Genomic_DNA"/>
</dbReference>
<dbReference type="Proteomes" id="UP000034279">
    <property type="component" value="Unassembled WGS sequence"/>
</dbReference>
<evidence type="ECO:0000313" key="7">
    <source>
        <dbReference type="Proteomes" id="UP000034279"/>
    </source>
</evidence>
<gene>
    <name evidence="3" type="ORF">DU33_16120</name>
    <name evidence="4" type="ORF">DU45_19060</name>
    <name evidence="5" type="ORF">DU64_15455</name>
</gene>
<dbReference type="Proteomes" id="UP000034188">
    <property type="component" value="Unassembled WGS sequence"/>
</dbReference>
<accession>A0A0F8H5S2</accession>
<sequence length="86" mass="9795">MNKTITDFSNRESLLSANSVLIAQLQARLKAKRFRPQEGDSTRIGYMRALIQALQCQNAILKDAELDDLKKELEELKEAMKCQSKP</sequence>
<dbReference type="InterPro" id="IPR058449">
    <property type="entry name" value="DUF8136"/>
</dbReference>
<dbReference type="Proteomes" id="UP000034566">
    <property type="component" value="Unassembled WGS sequence"/>
</dbReference>
<keyword evidence="1" id="KW-0175">Coiled coil</keyword>
<organism evidence="4 8">
    <name type="scientific">Methanosarcina mazei</name>
    <name type="common">Methanosarcina frisia</name>
    <dbReference type="NCBI Taxonomy" id="2209"/>
    <lineage>
        <taxon>Archaea</taxon>
        <taxon>Methanobacteriati</taxon>
        <taxon>Methanobacteriota</taxon>
        <taxon>Stenosarchaea group</taxon>
        <taxon>Methanomicrobia</taxon>
        <taxon>Methanosarcinales</taxon>
        <taxon>Methanosarcinaceae</taxon>
        <taxon>Methanosarcina</taxon>
    </lineage>
</organism>
<protein>
    <recommendedName>
        <fullName evidence="2">DUF8136 domain-containing protein</fullName>
    </recommendedName>
</protein>
<dbReference type="PATRIC" id="fig|2209.42.peg.3551"/>
<evidence type="ECO:0000313" key="8">
    <source>
        <dbReference type="Proteomes" id="UP000034566"/>
    </source>
</evidence>
<comment type="caution">
    <text evidence="4">The sequence shown here is derived from an EMBL/GenBank/DDBJ whole genome shotgun (WGS) entry which is preliminary data.</text>
</comment>
<dbReference type="EMBL" id="JJPI01000153">
    <property type="protein sequence ID" value="KKG49235.1"/>
    <property type="molecule type" value="Genomic_DNA"/>
</dbReference>
<evidence type="ECO:0000256" key="1">
    <source>
        <dbReference type="SAM" id="Coils"/>
    </source>
</evidence>
<evidence type="ECO:0000259" key="2">
    <source>
        <dbReference type="Pfam" id="PF26457"/>
    </source>
</evidence>
<proteinExistence type="predicted"/>
<evidence type="ECO:0000313" key="4">
    <source>
        <dbReference type="EMBL" id="KKG62234.1"/>
    </source>
</evidence>
<dbReference type="Pfam" id="PF26457">
    <property type="entry name" value="DUF8136"/>
    <property type="match status" value="1"/>
</dbReference>
<dbReference type="AlphaFoldDB" id="A0A0F8H5S2"/>